<accession>A0ABR7CIZ3</accession>
<keyword evidence="1" id="KW-0732">Signal</keyword>
<gene>
    <name evidence="2" type="ORF">H8S08_01100</name>
</gene>
<feature type="chain" id="PRO_5046578795" evidence="1">
    <location>
        <begin position="28"/>
        <end position="145"/>
    </location>
</feature>
<evidence type="ECO:0000313" key="3">
    <source>
        <dbReference type="Proteomes" id="UP000636891"/>
    </source>
</evidence>
<sequence length="145" mass="15712">MKKRISAIFVLLTGTLLLALSALPHHHHGDRISFVAPERCVECFGHVPCCGGNDDHGGSDTDCDLRYLFVMYGRGGSQLVQAVDQQDDPTGGYHFPVTLFFDSVFTFDARVYAMATVSFAPFAEPAARPDAAALPLLRAPPVFIA</sequence>
<evidence type="ECO:0000256" key="1">
    <source>
        <dbReference type="SAM" id="SignalP"/>
    </source>
</evidence>
<feature type="signal peptide" evidence="1">
    <location>
        <begin position="1"/>
        <end position="27"/>
    </location>
</feature>
<protein>
    <submittedName>
        <fullName evidence="2">Uncharacterized protein</fullName>
    </submittedName>
</protein>
<name>A0ABR7CIZ3_9BACT</name>
<dbReference type="EMBL" id="JACOOK010000001">
    <property type="protein sequence ID" value="MBC5615616.1"/>
    <property type="molecule type" value="Genomic_DNA"/>
</dbReference>
<evidence type="ECO:0000313" key="2">
    <source>
        <dbReference type="EMBL" id="MBC5615616.1"/>
    </source>
</evidence>
<organism evidence="2 3">
    <name type="scientific">Alistipes hominis</name>
    <dbReference type="NCBI Taxonomy" id="2763015"/>
    <lineage>
        <taxon>Bacteria</taxon>
        <taxon>Pseudomonadati</taxon>
        <taxon>Bacteroidota</taxon>
        <taxon>Bacteroidia</taxon>
        <taxon>Bacteroidales</taxon>
        <taxon>Rikenellaceae</taxon>
        <taxon>Alistipes</taxon>
    </lineage>
</organism>
<proteinExistence type="predicted"/>
<comment type="caution">
    <text evidence="2">The sequence shown here is derived from an EMBL/GenBank/DDBJ whole genome shotgun (WGS) entry which is preliminary data.</text>
</comment>
<dbReference type="Proteomes" id="UP000636891">
    <property type="component" value="Unassembled WGS sequence"/>
</dbReference>
<dbReference type="RefSeq" id="WP_118458327.1">
    <property type="nucleotide sequence ID" value="NZ_JACOOK010000001.1"/>
</dbReference>
<keyword evidence="3" id="KW-1185">Reference proteome</keyword>
<reference evidence="2 3" key="1">
    <citation type="submission" date="2020-08" db="EMBL/GenBank/DDBJ databases">
        <title>Genome public.</title>
        <authorList>
            <person name="Liu C."/>
            <person name="Sun Q."/>
        </authorList>
    </citation>
    <scope>NUCLEOTIDE SEQUENCE [LARGE SCALE GENOMIC DNA]</scope>
    <source>
        <strain evidence="2 3">New-7</strain>
    </source>
</reference>